<gene>
    <name evidence="6" type="ORF">AELLOGFF_01175</name>
</gene>
<keyword evidence="1" id="KW-0805">Transcription regulation</keyword>
<evidence type="ECO:0000256" key="3">
    <source>
        <dbReference type="ARBA" id="ARBA00023163"/>
    </source>
</evidence>
<dbReference type="PRINTS" id="PR00455">
    <property type="entry name" value="HTHTETR"/>
</dbReference>
<organism evidence="6 7">
    <name type="scientific">Mycolicibacterium vanbaalenii</name>
    <name type="common">Mycobacterium vanbaalenii</name>
    <dbReference type="NCBI Taxonomy" id="110539"/>
    <lineage>
        <taxon>Bacteria</taxon>
        <taxon>Bacillati</taxon>
        <taxon>Actinomycetota</taxon>
        <taxon>Actinomycetes</taxon>
        <taxon>Mycobacteriales</taxon>
        <taxon>Mycobacteriaceae</taxon>
        <taxon>Mycolicibacterium</taxon>
    </lineage>
</organism>
<dbReference type="SUPFAM" id="SSF46689">
    <property type="entry name" value="Homeodomain-like"/>
    <property type="match status" value="1"/>
</dbReference>
<evidence type="ECO:0000313" key="7">
    <source>
        <dbReference type="Proteomes" id="UP000430146"/>
    </source>
</evidence>
<dbReference type="AlphaFoldDB" id="A0A5S9QZQ9"/>
<evidence type="ECO:0000256" key="4">
    <source>
        <dbReference type="PROSITE-ProRule" id="PRU00335"/>
    </source>
</evidence>
<keyword evidence="2 4" id="KW-0238">DNA-binding</keyword>
<accession>A0A5S9QZQ9</accession>
<dbReference type="EMBL" id="CACSIP010000023">
    <property type="protein sequence ID" value="CAA0124844.1"/>
    <property type="molecule type" value="Genomic_DNA"/>
</dbReference>
<dbReference type="InterPro" id="IPR009057">
    <property type="entry name" value="Homeodomain-like_sf"/>
</dbReference>
<evidence type="ECO:0000256" key="1">
    <source>
        <dbReference type="ARBA" id="ARBA00023015"/>
    </source>
</evidence>
<keyword evidence="7" id="KW-1185">Reference proteome</keyword>
<protein>
    <recommendedName>
        <fullName evidence="5">HTH tetR-type domain-containing protein</fullName>
    </recommendedName>
</protein>
<dbReference type="Pfam" id="PF00440">
    <property type="entry name" value="TetR_N"/>
    <property type="match status" value="1"/>
</dbReference>
<dbReference type="OrthoDB" id="9796019at2"/>
<dbReference type="GO" id="GO:0000976">
    <property type="term" value="F:transcription cis-regulatory region binding"/>
    <property type="evidence" value="ECO:0007669"/>
    <property type="project" value="TreeGrafter"/>
</dbReference>
<proteinExistence type="predicted"/>
<evidence type="ECO:0000259" key="5">
    <source>
        <dbReference type="PROSITE" id="PS50977"/>
    </source>
</evidence>
<dbReference type="RefSeq" id="WP_159231997.1">
    <property type="nucleotide sequence ID" value="NZ_CACSIP010000023.1"/>
</dbReference>
<keyword evidence="3" id="KW-0804">Transcription</keyword>
<dbReference type="InterPro" id="IPR001647">
    <property type="entry name" value="HTH_TetR"/>
</dbReference>
<dbReference type="Proteomes" id="UP000430146">
    <property type="component" value="Unassembled WGS sequence"/>
</dbReference>
<evidence type="ECO:0000313" key="6">
    <source>
        <dbReference type="EMBL" id="CAA0124844.1"/>
    </source>
</evidence>
<dbReference type="PANTHER" id="PTHR30055:SF234">
    <property type="entry name" value="HTH-TYPE TRANSCRIPTIONAL REGULATOR BETI"/>
    <property type="match status" value="1"/>
</dbReference>
<reference evidence="6 7" key="1">
    <citation type="submission" date="2019-11" db="EMBL/GenBank/DDBJ databases">
        <authorList>
            <person name="Holert J."/>
        </authorList>
    </citation>
    <scope>NUCLEOTIDE SEQUENCE [LARGE SCALE GENOMIC DNA]</scope>
    <source>
        <strain evidence="6">BC8_1</strain>
    </source>
</reference>
<feature type="DNA-binding region" description="H-T-H motif" evidence="4">
    <location>
        <begin position="34"/>
        <end position="53"/>
    </location>
</feature>
<dbReference type="Gene3D" id="1.10.357.10">
    <property type="entry name" value="Tetracycline Repressor, domain 2"/>
    <property type="match status" value="1"/>
</dbReference>
<name>A0A5S9QZQ9_MYCVN</name>
<evidence type="ECO:0000256" key="2">
    <source>
        <dbReference type="ARBA" id="ARBA00023125"/>
    </source>
</evidence>
<sequence>MTDGGGATRGDEVGTRILDAALQILRARGPRAVTMQAIVEATGIAKTTIYRRHPNRRALLTAALAGLVIRPSIPPGSSREQRLGWVISQSSDVIANGIGGGGFAALLTDEDPDFSDAFREILGAHRGLAIEVLGDDSGDADTVIDMIVGGYVAELARTGAVDTSWCDRILAVLNPGN</sequence>
<dbReference type="PANTHER" id="PTHR30055">
    <property type="entry name" value="HTH-TYPE TRANSCRIPTIONAL REGULATOR RUTR"/>
    <property type="match status" value="1"/>
</dbReference>
<feature type="domain" description="HTH tetR-type" evidence="5">
    <location>
        <begin position="11"/>
        <end position="71"/>
    </location>
</feature>
<dbReference type="InterPro" id="IPR050109">
    <property type="entry name" value="HTH-type_TetR-like_transc_reg"/>
</dbReference>
<dbReference type="PROSITE" id="PS50977">
    <property type="entry name" value="HTH_TETR_2"/>
    <property type="match status" value="1"/>
</dbReference>
<dbReference type="GO" id="GO:0003700">
    <property type="term" value="F:DNA-binding transcription factor activity"/>
    <property type="evidence" value="ECO:0007669"/>
    <property type="project" value="TreeGrafter"/>
</dbReference>